<dbReference type="eggNOG" id="COG1902">
    <property type="taxonomic scope" value="Bacteria"/>
</dbReference>
<keyword evidence="1" id="KW-0285">Flavoprotein</keyword>
<proteinExistence type="predicted"/>
<keyword evidence="5" id="KW-1185">Reference proteome</keyword>
<comment type="caution">
    <text evidence="4">The sequence shown here is derived from an EMBL/GenBank/DDBJ whole genome shotgun (WGS) entry which is preliminary data.</text>
</comment>
<dbReference type="SUPFAM" id="SSF51395">
    <property type="entry name" value="FMN-linked oxidoreductases"/>
    <property type="match status" value="1"/>
</dbReference>
<dbReference type="AlphaFoldDB" id="S9RZD9"/>
<dbReference type="RefSeq" id="WP_021100729.1">
    <property type="nucleotide sequence ID" value="NZ_KE557306.1"/>
</dbReference>
<dbReference type="PANTHER" id="PTHR43656:SF2">
    <property type="entry name" value="BINDING OXIDOREDUCTASE, PUTATIVE (AFU_ORTHOLOGUE AFUA_2G08260)-RELATED"/>
    <property type="match status" value="1"/>
</dbReference>
<feature type="domain" description="NADH:flavin oxidoreductase/NADH oxidase N-terminal" evidence="3">
    <location>
        <begin position="14"/>
        <end position="332"/>
    </location>
</feature>
<dbReference type="Proteomes" id="UP000015351">
    <property type="component" value="Unassembled WGS sequence"/>
</dbReference>
<evidence type="ECO:0000259" key="3">
    <source>
        <dbReference type="Pfam" id="PF00724"/>
    </source>
</evidence>
<name>S9RZD9_9RHOB</name>
<dbReference type="GO" id="GO:0016491">
    <property type="term" value="F:oxidoreductase activity"/>
    <property type="evidence" value="ECO:0007669"/>
    <property type="project" value="UniProtKB-KW"/>
</dbReference>
<dbReference type="Gene3D" id="3.20.20.70">
    <property type="entry name" value="Aldolase class I"/>
    <property type="match status" value="1"/>
</dbReference>
<dbReference type="HOGENOM" id="CLU_012153_6_2_5"/>
<evidence type="ECO:0000256" key="1">
    <source>
        <dbReference type="ARBA" id="ARBA00022630"/>
    </source>
</evidence>
<evidence type="ECO:0000313" key="5">
    <source>
        <dbReference type="Proteomes" id="UP000015351"/>
    </source>
</evidence>
<dbReference type="Pfam" id="PF00724">
    <property type="entry name" value="Oxidored_FMN"/>
    <property type="match status" value="1"/>
</dbReference>
<dbReference type="STRING" id="1123360.thalar_02174"/>
<evidence type="ECO:0000313" key="4">
    <source>
        <dbReference type="EMBL" id="EPX79349.1"/>
    </source>
</evidence>
<dbReference type="PATRIC" id="fig|1123360.3.peg.2151"/>
<dbReference type="EMBL" id="AONI01000010">
    <property type="protein sequence ID" value="EPX79349.1"/>
    <property type="molecule type" value="Genomic_DNA"/>
</dbReference>
<gene>
    <name evidence="4" type="ORF">thalar_02174</name>
</gene>
<dbReference type="PANTHER" id="PTHR43656">
    <property type="entry name" value="BINDING OXIDOREDUCTASE, PUTATIVE (AFU_ORTHOLOGUE AFUA_2G08260)-RELATED"/>
    <property type="match status" value="1"/>
</dbReference>
<reference evidence="5" key="1">
    <citation type="journal article" date="2013" name="Stand. Genomic Sci.">
        <title>Genome sequence of the Litoreibacter arenae type strain (DSM 19593(T)), a member of the Roseobacter clade isolated from sea sand.</title>
        <authorList>
            <person name="Riedel T."/>
            <person name="Fiebig A."/>
            <person name="Petersen J."/>
            <person name="Gronow S."/>
            <person name="Kyrpides N.C."/>
            <person name="Goker M."/>
            <person name="Klenk H.P."/>
        </authorList>
    </citation>
    <scope>NUCLEOTIDE SEQUENCE [LARGE SCALE GENOMIC DNA]</scope>
    <source>
        <strain evidence="5">DSM 19593</strain>
    </source>
</reference>
<dbReference type="InterPro" id="IPR051799">
    <property type="entry name" value="NADH_flavin_oxidoreductase"/>
</dbReference>
<dbReference type="InterPro" id="IPR013785">
    <property type="entry name" value="Aldolase_TIM"/>
</dbReference>
<organism evidence="4 5">
    <name type="scientific">Litoreibacter arenae DSM 19593</name>
    <dbReference type="NCBI Taxonomy" id="1123360"/>
    <lineage>
        <taxon>Bacteria</taxon>
        <taxon>Pseudomonadati</taxon>
        <taxon>Pseudomonadota</taxon>
        <taxon>Alphaproteobacteria</taxon>
        <taxon>Rhodobacterales</taxon>
        <taxon>Roseobacteraceae</taxon>
        <taxon>Litoreibacter</taxon>
    </lineage>
</organism>
<protein>
    <recommendedName>
        <fullName evidence="3">NADH:flavin oxidoreductase/NADH oxidase N-terminal domain-containing protein</fullName>
    </recommendedName>
</protein>
<dbReference type="GO" id="GO:0010181">
    <property type="term" value="F:FMN binding"/>
    <property type="evidence" value="ECO:0007669"/>
    <property type="project" value="InterPro"/>
</dbReference>
<dbReference type="OrthoDB" id="9784632at2"/>
<dbReference type="InterPro" id="IPR001155">
    <property type="entry name" value="OxRdtase_FMN_N"/>
</dbReference>
<evidence type="ECO:0000256" key="2">
    <source>
        <dbReference type="ARBA" id="ARBA00023002"/>
    </source>
</evidence>
<keyword evidence="2" id="KW-0560">Oxidoreductase</keyword>
<accession>S9RZD9</accession>
<sequence>MNKIGNDAKNLLGQPLDLPCGVRLKNRLVKSAMSDSLGDGAGNPTEVQVRLYERWAEGGAALSLIGEVQTNPHYPEKPGNLVLAPDADLTALKALARRGSANGSNIWPQLGHAGALAHGPISDPKGPSPLDVEGLRCDGMSLEDIHGLPQTYAQAASLAHKAGFGGVQIHAGHGFLFSQFLSPLFNHRTDAYGGTVQRRFRVIGEVIDAVRQAVGPAFPIGIKINSTDKLEGGLTTDEALQIVQLLDETSVDLIDISGGTYFPGAASSSEGTSSSDPYFIDFAMQAKQITSIPIMLTGGFETRDQATKVLSDGSADAISLARAMVLNASLANTWLSDAGGDPEFPTFDAPPRGGVTAWYSMRLTALGEDREEQFVLSPADALEAYDTRDAQRCETWRNRFS</sequence>